<dbReference type="AlphaFoldDB" id="A0A840RRE1"/>
<dbReference type="PANTHER" id="PTHR35006:SF2">
    <property type="entry name" value="GLYOXALASE FAMILY PROTEIN (AFU_ORTHOLOGUE AFUA_5G14830)"/>
    <property type="match status" value="1"/>
</dbReference>
<gene>
    <name evidence="2" type="ORF">HNR39_000859</name>
</gene>
<keyword evidence="2" id="KW-0560">Oxidoreductase</keyword>
<dbReference type="Pfam" id="PF00903">
    <property type="entry name" value="Glyoxalase"/>
    <property type="match status" value="1"/>
</dbReference>
<organism evidence="2 3">
    <name type="scientific">Glaciimonas immobilis</name>
    <dbReference type="NCBI Taxonomy" id="728004"/>
    <lineage>
        <taxon>Bacteria</taxon>
        <taxon>Pseudomonadati</taxon>
        <taxon>Pseudomonadota</taxon>
        <taxon>Betaproteobacteria</taxon>
        <taxon>Burkholderiales</taxon>
        <taxon>Oxalobacteraceae</taxon>
        <taxon>Glaciimonas</taxon>
    </lineage>
</organism>
<reference evidence="2 3" key="1">
    <citation type="submission" date="2020-08" db="EMBL/GenBank/DDBJ databases">
        <title>Genomic Encyclopedia of Type Strains, Phase IV (KMG-IV): sequencing the most valuable type-strain genomes for metagenomic binning, comparative biology and taxonomic classification.</title>
        <authorList>
            <person name="Goeker M."/>
        </authorList>
    </citation>
    <scope>NUCLEOTIDE SEQUENCE [LARGE SCALE GENOMIC DNA]</scope>
    <source>
        <strain evidence="2 3">DSM 23240</strain>
    </source>
</reference>
<dbReference type="GO" id="GO:0016829">
    <property type="term" value="F:lyase activity"/>
    <property type="evidence" value="ECO:0007669"/>
    <property type="project" value="UniProtKB-KW"/>
</dbReference>
<sequence>MLDHVSVTVTDLARAEEFYDAVFLALGVCKVGTDFENGWIGYGERADEHRPDLTYFSIRLGLQPDDATRRHWCFKASSRKEVDAFWRNGILKGGICNGQPGLHDYHRSYYAAFLRDPEGNRIEAVCHKAED</sequence>
<dbReference type="PANTHER" id="PTHR35006">
    <property type="entry name" value="GLYOXALASE FAMILY PROTEIN (AFU_ORTHOLOGUE AFUA_5G14830)"/>
    <property type="match status" value="1"/>
</dbReference>
<evidence type="ECO:0000259" key="1">
    <source>
        <dbReference type="PROSITE" id="PS51819"/>
    </source>
</evidence>
<accession>A0A840RRE1</accession>
<dbReference type="GO" id="GO:0051213">
    <property type="term" value="F:dioxygenase activity"/>
    <property type="evidence" value="ECO:0007669"/>
    <property type="project" value="UniProtKB-KW"/>
</dbReference>
<comment type="caution">
    <text evidence="2">The sequence shown here is derived from an EMBL/GenBank/DDBJ whole genome shotgun (WGS) entry which is preliminary data.</text>
</comment>
<dbReference type="SUPFAM" id="SSF54593">
    <property type="entry name" value="Glyoxalase/Bleomycin resistance protein/Dihydroxybiphenyl dioxygenase"/>
    <property type="match status" value="1"/>
</dbReference>
<evidence type="ECO:0000313" key="2">
    <source>
        <dbReference type="EMBL" id="MBB5199049.1"/>
    </source>
</evidence>
<evidence type="ECO:0000313" key="3">
    <source>
        <dbReference type="Proteomes" id="UP000571084"/>
    </source>
</evidence>
<dbReference type="Gene3D" id="3.10.180.10">
    <property type="entry name" value="2,3-Dihydroxybiphenyl 1,2-Dioxygenase, domain 1"/>
    <property type="match status" value="1"/>
</dbReference>
<keyword evidence="2" id="KW-0223">Dioxygenase</keyword>
<protein>
    <submittedName>
        <fullName evidence="2">Catechol 2,3-dioxygenase-like lactoylglutathione lyase family enzyme</fullName>
    </submittedName>
</protein>
<name>A0A840RRE1_9BURK</name>
<dbReference type="CDD" id="cd07262">
    <property type="entry name" value="VOC_like"/>
    <property type="match status" value="1"/>
</dbReference>
<feature type="domain" description="VOC" evidence="1">
    <location>
        <begin position="1"/>
        <end position="127"/>
    </location>
</feature>
<dbReference type="EMBL" id="JACHHQ010000001">
    <property type="protein sequence ID" value="MBB5199049.1"/>
    <property type="molecule type" value="Genomic_DNA"/>
</dbReference>
<dbReference type="Proteomes" id="UP000571084">
    <property type="component" value="Unassembled WGS sequence"/>
</dbReference>
<dbReference type="InterPro" id="IPR037523">
    <property type="entry name" value="VOC_core"/>
</dbReference>
<dbReference type="PROSITE" id="PS51819">
    <property type="entry name" value="VOC"/>
    <property type="match status" value="1"/>
</dbReference>
<dbReference type="RefSeq" id="WP_168053402.1">
    <property type="nucleotide sequence ID" value="NZ_JAAOZT010000002.1"/>
</dbReference>
<keyword evidence="2" id="KW-0456">Lyase</keyword>
<proteinExistence type="predicted"/>
<dbReference type="InterPro" id="IPR004360">
    <property type="entry name" value="Glyas_Fos-R_dOase_dom"/>
</dbReference>
<keyword evidence="3" id="KW-1185">Reference proteome</keyword>
<dbReference type="InterPro" id="IPR029068">
    <property type="entry name" value="Glyas_Bleomycin-R_OHBP_Dase"/>
</dbReference>